<sequence length="162" mass="18079">MIPPLPRIAVQADPFDMTREYEALIAGQRRIGGIGSFVGVVRGESAGQSEQLQGMTLEHYPGMTEKQIRRIAEEAIRRWSLLGCTIIHRIGYLPAGAPIVLVMTAAPHREAALQSTSFLIDWLKTKAPFWKQEHLEDGTTRWVAARDEDEIAADRWNIVSAS</sequence>
<comment type="catalytic activity">
    <reaction evidence="12">
        <text>2 [molybdopterin-synthase sulfur-carrier protein]-C-terminal-Gly-aminoethanethioate + cyclic pyranopterin phosphate + H2O = molybdopterin + 2 [molybdopterin-synthase sulfur-carrier protein]-C-terminal Gly-Gly + 2 H(+)</text>
        <dbReference type="Rhea" id="RHEA:26333"/>
        <dbReference type="Rhea" id="RHEA-COMP:12202"/>
        <dbReference type="Rhea" id="RHEA-COMP:19907"/>
        <dbReference type="ChEBI" id="CHEBI:15377"/>
        <dbReference type="ChEBI" id="CHEBI:15378"/>
        <dbReference type="ChEBI" id="CHEBI:58698"/>
        <dbReference type="ChEBI" id="CHEBI:59648"/>
        <dbReference type="ChEBI" id="CHEBI:90778"/>
        <dbReference type="ChEBI" id="CHEBI:232372"/>
        <dbReference type="EC" id="2.8.1.12"/>
    </reaction>
</comment>
<evidence type="ECO:0000256" key="9">
    <source>
        <dbReference type="ARBA" id="ARBA00030407"/>
    </source>
</evidence>
<evidence type="ECO:0000313" key="13">
    <source>
        <dbReference type="EMBL" id="AHJ63980.1"/>
    </source>
</evidence>
<dbReference type="Gene3D" id="3.90.1170.40">
    <property type="entry name" value="Molybdopterin biosynthesis MoaE subunit"/>
    <property type="match status" value="1"/>
</dbReference>
<comment type="function">
    <text evidence="6">Converts molybdopterin precursor Z into molybdopterin. This requires the incorporation of two sulfur atoms into precursor Z to generate a dithiolene group. The sulfur is provided by MoaD.</text>
</comment>
<dbReference type="GeneID" id="69746272"/>
<accession>A0AAN0RFH5</accession>
<dbReference type="EMBL" id="CP003181">
    <property type="protein sequence ID" value="AHJ63980.1"/>
    <property type="molecule type" value="Genomic_DNA"/>
</dbReference>
<dbReference type="SUPFAM" id="SSF54690">
    <property type="entry name" value="Molybdopterin synthase subunit MoaE"/>
    <property type="match status" value="1"/>
</dbReference>
<dbReference type="PANTHER" id="PTHR23404">
    <property type="entry name" value="MOLYBDOPTERIN SYNTHASE RELATED"/>
    <property type="match status" value="1"/>
</dbReference>
<name>A0AAN0RFH5_9PROT</name>
<evidence type="ECO:0000256" key="4">
    <source>
        <dbReference type="ARBA" id="ARBA00013858"/>
    </source>
</evidence>
<comment type="similarity">
    <text evidence="2">Belongs to the MoaE family.</text>
</comment>
<dbReference type="Proteomes" id="UP000019438">
    <property type="component" value="Chromosome"/>
</dbReference>
<evidence type="ECO:0000256" key="8">
    <source>
        <dbReference type="ARBA" id="ARBA00029745"/>
    </source>
</evidence>
<dbReference type="AlphaFoldDB" id="A0AAN0RFH5"/>
<protein>
    <recommendedName>
        <fullName evidence="4">Molybdopterin synthase catalytic subunit</fullName>
        <ecNumber evidence="3">2.8.1.12</ecNumber>
    </recommendedName>
    <alternativeName>
        <fullName evidence="10">MPT synthase subunit 2</fullName>
    </alternativeName>
    <alternativeName>
        <fullName evidence="8">Molybdenum cofactor biosynthesis protein E</fullName>
    </alternativeName>
    <alternativeName>
        <fullName evidence="9">Molybdopterin-converting factor large subunit</fullName>
    </alternativeName>
    <alternativeName>
        <fullName evidence="11">Molybdopterin-converting factor subunit 2</fullName>
    </alternativeName>
</protein>
<dbReference type="InterPro" id="IPR036563">
    <property type="entry name" value="MoaE_sf"/>
</dbReference>
<dbReference type="RefSeq" id="WP_025287397.1">
    <property type="nucleotide sequence ID" value="NZ_CP003181.2"/>
</dbReference>
<comment type="pathway">
    <text evidence="1">Cofactor biosynthesis; molybdopterin biosynthesis.</text>
</comment>
<dbReference type="Pfam" id="PF02391">
    <property type="entry name" value="MoaE"/>
    <property type="match status" value="1"/>
</dbReference>
<evidence type="ECO:0000313" key="14">
    <source>
        <dbReference type="Proteomes" id="UP000019438"/>
    </source>
</evidence>
<evidence type="ECO:0000256" key="2">
    <source>
        <dbReference type="ARBA" id="ARBA00005426"/>
    </source>
</evidence>
<evidence type="ECO:0000256" key="6">
    <source>
        <dbReference type="ARBA" id="ARBA00025448"/>
    </source>
</evidence>
<evidence type="ECO:0000256" key="3">
    <source>
        <dbReference type="ARBA" id="ARBA00011950"/>
    </source>
</evidence>
<organism evidence="13 14">
    <name type="scientific">Granulibacter bethesdensis</name>
    <dbReference type="NCBI Taxonomy" id="364410"/>
    <lineage>
        <taxon>Bacteria</taxon>
        <taxon>Pseudomonadati</taxon>
        <taxon>Pseudomonadota</taxon>
        <taxon>Alphaproteobacteria</taxon>
        <taxon>Acetobacterales</taxon>
        <taxon>Acetobacteraceae</taxon>
        <taxon>Granulibacter</taxon>
    </lineage>
</organism>
<dbReference type="GO" id="GO:0030366">
    <property type="term" value="F:molybdopterin synthase activity"/>
    <property type="evidence" value="ECO:0007669"/>
    <property type="project" value="UniProtKB-EC"/>
</dbReference>
<evidence type="ECO:0000256" key="11">
    <source>
        <dbReference type="ARBA" id="ARBA00032474"/>
    </source>
</evidence>
<dbReference type="CDD" id="cd00756">
    <property type="entry name" value="MoaE"/>
    <property type="match status" value="1"/>
</dbReference>
<keyword evidence="5" id="KW-0501">Molybdenum cofactor biosynthesis</keyword>
<evidence type="ECO:0000256" key="12">
    <source>
        <dbReference type="ARBA" id="ARBA00049878"/>
    </source>
</evidence>
<reference evidence="14" key="1">
    <citation type="submission" date="2012-06" db="EMBL/GenBank/DDBJ databases">
        <title>Genome analysis of multiple Granulibacter bethesdensis isolates demonstrates substantial genome diversity.</title>
        <authorList>
            <person name="Greenberg D.E."/>
            <person name="Porcella S.F."/>
            <person name="Zarember K."/>
            <person name="Zelazny A.M."/>
            <person name="Bruno D."/>
            <person name="Martens C."/>
            <person name="Barbian K.D."/>
            <person name="Jaske E."/>
            <person name="Holland S.M."/>
        </authorList>
    </citation>
    <scope>NUCLEOTIDE SEQUENCE [LARGE SCALE GENOMIC DNA]</scope>
    <source>
        <strain evidence="14">CGDNIH3</strain>
    </source>
</reference>
<gene>
    <name evidence="13" type="ORF">GbCGDNIH3_2087</name>
</gene>
<dbReference type="GO" id="GO:0006777">
    <property type="term" value="P:Mo-molybdopterin cofactor biosynthetic process"/>
    <property type="evidence" value="ECO:0007669"/>
    <property type="project" value="UniProtKB-KW"/>
</dbReference>
<dbReference type="KEGG" id="gbc:GbCGDNIH3_2087"/>
<comment type="subunit">
    <text evidence="7">Heterotetramer of 2 MoaD subunits and 2 MoaE subunits. Also stable as homodimer. The enzyme changes between these two forms during catalysis.</text>
</comment>
<dbReference type="InterPro" id="IPR003448">
    <property type="entry name" value="Mopterin_biosynth_MoaE"/>
</dbReference>
<dbReference type="EC" id="2.8.1.12" evidence="3"/>
<evidence type="ECO:0000256" key="5">
    <source>
        <dbReference type="ARBA" id="ARBA00023150"/>
    </source>
</evidence>
<evidence type="ECO:0000256" key="10">
    <source>
        <dbReference type="ARBA" id="ARBA00030781"/>
    </source>
</evidence>
<evidence type="ECO:0000256" key="7">
    <source>
        <dbReference type="ARBA" id="ARBA00026066"/>
    </source>
</evidence>
<proteinExistence type="inferred from homology"/>
<evidence type="ECO:0000256" key="1">
    <source>
        <dbReference type="ARBA" id="ARBA00005046"/>
    </source>
</evidence>